<evidence type="ECO:0000313" key="2">
    <source>
        <dbReference type="EMBL" id="KAE9383429.1"/>
    </source>
</evidence>
<protein>
    <submittedName>
        <fullName evidence="2">Uncharacterized protein</fullName>
    </submittedName>
</protein>
<feature type="transmembrane region" description="Helical" evidence="1">
    <location>
        <begin position="75"/>
        <end position="93"/>
    </location>
</feature>
<reference evidence="2" key="1">
    <citation type="journal article" date="2019" name="Environ. Microbiol.">
        <title>Fungal ecological strategies reflected in gene transcription - a case study of two litter decomposers.</title>
        <authorList>
            <person name="Barbi F."/>
            <person name="Kohler A."/>
            <person name="Barry K."/>
            <person name="Baskaran P."/>
            <person name="Daum C."/>
            <person name="Fauchery L."/>
            <person name="Ihrmark K."/>
            <person name="Kuo A."/>
            <person name="LaButti K."/>
            <person name="Lipzen A."/>
            <person name="Morin E."/>
            <person name="Grigoriev I.V."/>
            <person name="Henrissat B."/>
            <person name="Lindahl B."/>
            <person name="Martin F."/>
        </authorList>
    </citation>
    <scope>NUCLEOTIDE SEQUENCE</scope>
    <source>
        <strain evidence="2">JB14</strain>
    </source>
</reference>
<keyword evidence="1" id="KW-0812">Transmembrane</keyword>
<dbReference type="OrthoDB" id="3259206at2759"/>
<feature type="transmembrane region" description="Helical" evidence="1">
    <location>
        <begin position="105"/>
        <end position="123"/>
    </location>
</feature>
<accession>A0A6A4GD21</accession>
<organism evidence="2 3">
    <name type="scientific">Gymnopus androsaceus JB14</name>
    <dbReference type="NCBI Taxonomy" id="1447944"/>
    <lineage>
        <taxon>Eukaryota</taxon>
        <taxon>Fungi</taxon>
        <taxon>Dikarya</taxon>
        <taxon>Basidiomycota</taxon>
        <taxon>Agaricomycotina</taxon>
        <taxon>Agaricomycetes</taxon>
        <taxon>Agaricomycetidae</taxon>
        <taxon>Agaricales</taxon>
        <taxon>Marasmiineae</taxon>
        <taxon>Omphalotaceae</taxon>
        <taxon>Gymnopus</taxon>
    </lineage>
</organism>
<keyword evidence="1" id="KW-0472">Membrane</keyword>
<evidence type="ECO:0000256" key="1">
    <source>
        <dbReference type="SAM" id="Phobius"/>
    </source>
</evidence>
<name>A0A6A4GD21_9AGAR</name>
<feature type="transmembrane region" description="Helical" evidence="1">
    <location>
        <begin position="212"/>
        <end position="239"/>
    </location>
</feature>
<sequence length="266" mass="29116">MHIILRKENNGSAHKGLIALLLAGFAMMVLSICLTIAASLFLVNFGLVMSLPGGLIAQIMAANLKAAVMENSLDWSGAFLYLIADTAIVWRAWALWVEYKLIKRTLLIILLADIGVQIADAIVDTKAVTLYNNNTVTLDWLSTALNFTINVVATLLIAHRAWTHHQSTHTVFRNKKTQVETVLLLMVESGAIFGMIQLSVIIIQALDLHSASISPIVVFLESLYLCSAALNPVALLILIHTGNTYEHSFHLEDGTSLEINSLPNFS</sequence>
<keyword evidence="3" id="KW-1185">Reference proteome</keyword>
<dbReference type="EMBL" id="ML770477">
    <property type="protein sequence ID" value="KAE9383429.1"/>
    <property type="molecule type" value="Genomic_DNA"/>
</dbReference>
<feature type="transmembrane region" description="Helical" evidence="1">
    <location>
        <begin position="182"/>
        <end position="206"/>
    </location>
</feature>
<dbReference type="AlphaFoldDB" id="A0A6A4GD21"/>
<evidence type="ECO:0000313" key="3">
    <source>
        <dbReference type="Proteomes" id="UP000799118"/>
    </source>
</evidence>
<feature type="transmembrane region" description="Helical" evidence="1">
    <location>
        <begin position="20"/>
        <end position="43"/>
    </location>
</feature>
<gene>
    <name evidence="2" type="ORF">BT96DRAFT_929811</name>
</gene>
<proteinExistence type="predicted"/>
<dbReference type="Proteomes" id="UP000799118">
    <property type="component" value="Unassembled WGS sequence"/>
</dbReference>
<keyword evidence="1" id="KW-1133">Transmembrane helix</keyword>
<feature type="transmembrane region" description="Helical" evidence="1">
    <location>
        <begin position="143"/>
        <end position="162"/>
    </location>
</feature>